<dbReference type="Gene3D" id="1.20.1600.10">
    <property type="entry name" value="Outer membrane efflux proteins (OEP)"/>
    <property type="match status" value="1"/>
</dbReference>
<dbReference type="GO" id="GO:0015562">
    <property type="term" value="F:efflux transmembrane transporter activity"/>
    <property type="evidence" value="ECO:0007669"/>
    <property type="project" value="InterPro"/>
</dbReference>
<keyword evidence="3" id="KW-1134">Transmembrane beta strand</keyword>
<evidence type="ECO:0000256" key="2">
    <source>
        <dbReference type="ARBA" id="ARBA00022448"/>
    </source>
</evidence>
<dbReference type="PANTHER" id="PTHR30026">
    <property type="entry name" value="OUTER MEMBRANE PROTEIN TOLC"/>
    <property type="match status" value="1"/>
</dbReference>
<keyword evidence="5" id="KW-0472">Membrane</keyword>
<evidence type="ECO:0000256" key="7">
    <source>
        <dbReference type="SAM" id="Coils"/>
    </source>
</evidence>
<keyword evidence="4" id="KW-0812">Transmembrane</keyword>
<keyword evidence="7" id="KW-0175">Coiled coil</keyword>
<dbReference type="Pfam" id="PF02321">
    <property type="entry name" value="OEP"/>
    <property type="match status" value="2"/>
</dbReference>
<dbReference type="InterPro" id="IPR003423">
    <property type="entry name" value="OMP_efflux"/>
</dbReference>
<feature type="coiled-coil region" evidence="7">
    <location>
        <begin position="191"/>
        <end position="218"/>
    </location>
</feature>
<protein>
    <submittedName>
        <fullName evidence="8">Outer membrane protein TolC</fullName>
    </submittedName>
</protein>
<dbReference type="GO" id="GO:0009279">
    <property type="term" value="C:cell outer membrane"/>
    <property type="evidence" value="ECO:0007669"/>
    <property type="project" value="UniProtKB-SubCell"/>
</dbReference>
<keyword evidence="6" id="KW-0998">Cell outer membrane</keyword>
<dbReference type="InterPro" id="IPR051906">
    <property type="entry name" value="TolC-like"/>
</dbReference>
<evidence type="ECO:0000256" key="1">
    <source>
        <dbReference type="ARBA" id="ARBA00004442"/>
    </source>
</evidence>
<gene>
    <name evidence="8" type="primary">tolC_10</name>
    <name evidence="8" type="ORF">SDC9_93059</name>
</gene>
<name>A0A644ZZF5_9ZZZZ</name>
<dbReference type="GO" id="GO:1990281">
    <property type="term" value="C:efflux pump complex"/>
    <property type="evidence" value="ECO:0007669"/>
    <property type="project" value="TreeGrafter"/>
</dbReference>
<evidence type="ECO:0000256" key="3">
    <source>
        <dbReference type="ARBA" id="ARBA00022452"/>
    </source>
</evidence>
<evidence type="ECO:0000313" key="8">
    <source>
        <dbReference type="EMBL" id="MPM46360.1"/>
    </source>
</evidence>
<sequence length="435" mass="47152">MLKYNKSRQLLVTAIVLGLMSAQTAFAAAMEINLDKAIEMALKTNPTVKISEAESSVAKAQKDEAKASRWVSVDYSHSASRGGYYDPNPLLSSQSGPDNTFSNGFTASIPLYTGGKLSGTIEQAVQNYKSSEYGVDESYQAVKLSATNGYYSVLQAIDTVKLSKESVDRLSAHLQNVQAQYDVGVVAKVDVLRSQVELANAEQNLIKAQNAYDLAVADLNNIIGLPHGTELNVTESLQYNKYDNPMENCITFALANRPELFQAEAGIEAAKAGVKVAKSGYMPQVAASASNKWYSGDWPGDDNENWTAAVGVSLNVFDSGVTAAKVRAADANLYKAEETYRQTKDSVQLDVRNNYLSLREAEKRIATSKVAVDSAEEDYRISQLRYQAGVGTNIDVMDAQVALTQAKNNYVQALYDYNTSSAALAKAMGVPVRQS</sequence>
<accession>A0A644ZZF5</accession>
<dbReference type="AlphaFoldDB" id="A0A644ZZF5"/>
<evidence type="ECO:0000256" key="4">
    <source>
        <dbReference type="ARBA" id="ARBA00022692"/>
    </source>
</evidence>
<dbReference type="SUPFAM" id="SSF56954">
    <property type="entry name" value="Outer membrane efflux proteins (OEP)"/>
    <property type="match status" value="1"/>
</dbReference>
<comment type="caution">
    <text evidence="8">The sequence shown here is derived from an EMBL/GenBank/DDBJ whole genome shotgun (WGS) entry which is preliminary data.</text>
</comment>
<evidence type="ECO:0000256" key="5">
    <source>
        <dbReference type="ARBA" id="ARBA00023136"/>
    </source>
</evidence>
<evidence type="ECO:0000256" key="6">
    <source>
        <dbReference type="ARBA" id="ARBA00023237"/>
    </source>
</evidence>
<organism evidence="8">
    <name type="scientific">bioreactor metagenome</name>
    <dbReference type="NCBI Taxonomy" id="1076179"/>
    <lineage>
        <taxon>unclassified sequences</taxon>
        <taxon>metagenomes</taxon>
        <taxon>ecological metagenomes</taxon>
    </lineage>
</organism>
<proteinExistence type="predicted"/>
<dbReference type="PANTHER" id="PTHR30026:SF20">
    <property type="entry name" value="OUTER MEMBRANE PROTEIN TOLC"/>
    <property type="match status" value="1"/>
</dbReference>
<reference evidence="8" key="1">
    <citation type="submission" date="2019-08" db="EMBL/GenBank/DDBJ databases">
        <authorList>
            <person name="Kucharzyk K."/>
            <person name="Murdoch R.W."/>
            <person name="Higgins S."/>
            <person name="Loffler F."/>
        </authorList>
    </citation>
    <scope>NUCLEOTIDE SEQUENCE</scope>
</reference>
<comment type="subcellular location">
    <subcellularLocation>
        <location evidence="1">Cell outer membrane</location>
    </subcellularLocation>
</comment>
<keyword evidence="2" id="KW-0813">Transport</keyword>
<dbReference type="EMBL" id="VSSQ01011244">
    <property type="protein sequence ID" value="MPM46360.1"/>
    <property type="molecule type" value="Genomic_DNA"/>
</dbReference>
<dbReference type="GO" id="GO:0015288">
    <property type="term" value="F:porin activity"/>
    <property type="evidence" value="ECO:0007669"/>
    <property type="project" value="TreeGrafter"/>
</dbReference>